<protein>
    <submittedName>
        <fullName evidence="7">Putative synaptic vesicle protein</fullName>
    </submittedName>
</protein>
<gene>
    <name evidence="7" type="ORF">OBRU01_04281</name>
</gene>
<organism evidence="7 8">
    <name type="scientific">Operophtera brumata</name>
    <name type="common">Winter moth</name>
    <name type="synonym">Phalaena brumata</name>
    <dbReference type="NCBI Taxonomy" id="104452"/>
    <lineage>
        <taxon>Eukaryota</taxon>
        <taxon>Metazoa</taxon>
        <taxon>Ecdysozoa</taxon>
        <taxon>Arthropoda</taxon>
        <taxon>Hexapoda</taxon>
        <taxon>Insecta</taxon>
        <taxon>Pterygota</taxon>
        <taxon>Neoptera</taxon>
        <taxon>Endopterygota</taxon>
        <taxon>Lepidoptera</taxon>
        <taxon>Glossata</taxon>
        <taxon>Ditrysia</taxon>
        <taxon>Geometroidea</taxon>
        <taxon>Geometridae</taxon>
        <taxon>Larentiinae</taxon>
        <taxon>Operophtera</taxon>
    </lineage>
</organism>
<dbReference type="AlphaFoldDB" id="A0A0L7LIM5"/>
<feature type="non-terminal residue" evidence="7">
    <location>
        <position position="342"/>
    </location>
</feature>
<dbReference type="PANTHER" id="PTHR23511:SF36">
    <property type="entry name" value="EG:BACR7A4.13 PROTEIN-RELATED"/>
    <property type="match status" value="1"/>
</dbReference>
<keyword evidence="4 6" id="KW-1133">Transmembrane helix</keyword>
<dbReference type="GO" id="GO:0016020">
    <property type="term" value="C:membrane"/>
    <property type="evidence" value="ECO:0007669"/>
    <property type="project" value="UniProtKB-SubCell"/>
</dbReference>
<reference evidence="7 8" key="1">
    <citation type="journal article" date="2015" name="Genome Biol. Evol.">
        <title>The genome of winter moth (Operophtera brumata) provides a genomic perspective on sexual dimorphism and phenology.</title>
        <authorList>
            <person name="Derks M.F."/>
            <person name="Smit S."/>
            <person name="Salis L."/>
            <person name="Schijlen E."/>
            <person name="Bossers A."/>
            <person name="Mateman C."/>
            <person name="Pijl A.S."/>
            <person name="de Ridder D."/>
            <person name="Groenen M.A."/>
            <person name="Visser M.E."/>
            <person name="Megens H.J."/>
        </authorList>
    </citation>
    <scope>NUCLEOTIDE SEQUENCE [LARGE SCALE GENOMIC DNA]</scope>
    <source>
        <strain evidence="7">WM2013NL</strain>
        <tissue evidence="7">Head and thorax</tissue>
    </source>
</reference>
<evidence type="ECO:0000256" key="5">
    <source>
        <dbReference type="ARBA" id="ARBA00023136"/>
    </source>
</evidence>
<comment type="subcellular location">
    <subcellularLocation>
        <location evidence="1">Membrane</location>
        <topology evidence="1">Multi-pass membrane protein</topology>
    </subcellularLocation>
</comment>
<keyword evidence="5 6" id="KW-0472">Membrane</keyword>
<dbReference type="InterPro" id="IPR036259">
    <property type="entry name" value="MFS_trans_sf"/>
</dbReference>
<keyword evidence="3 6" id="KW-0812">Transmembrane</keyword>
<evidence type="ECO:0000256" key="4">
    <source>
        <dbReference type="ARBA" id="ARBA00022989"/>
    </source>
</evidence>
<feature type="transmembrane region" description="Helical" evidence="6">
    <location>
        <begin position="108"/>
        <end position="124"/>
    </location>
</feature>
<keyword evidence="8" id="KW-1185">Reference proteome</keyword>
<sequence length="342" mass="37651">MSEISLPALVAAGGNVPAKSRLPMQEINSAYKTCKFGLFHVKLLSIAFTGFIAGVLVSNTTSYLLPSAECDLKMSLVQKGILNAIPYLGMLLSSVLAGFLTDAFGRKIFVVVGYGGIFVFTLIAGTSQTFATSFSAVLTLTSEFCYNEIRDRVMLCQSSFAAFAQILVPPMSWTLHELPEDELKSSFRHQIVTGLHNIKPMFHKPLVGYLALICFMNFLIMALYNVIRLWFPQLSTVVEHYKVDDSQDLCEMLDTYTHDLRIKARNYNVTDVCVPTKSGAETYINSIILGCVCLLPYCVTGILVNRVGKKPLTLAISLMMMCGRVGTLVGNITFPILLDMAC</sequence>
<evidence type="ECO:0000313" key="8">
    <source>
        <dbReference type="Proteomes" id="UP000037510"/>
    </source>
</evidence>
<dbReference type="SUPFAM" id="SSF103473">
    <property type="entry name" value="MFS general substrate transporter"/>
    <property type="match status" value="1"/>
</dbReference>
<feature type="transmembrane region" description="Helical" evidence="6">
    <location>
        <begin position="84"/>
        <end position="101"/>
    </location>
</feature>
<dbReference type="PANTHER" id="PTHR23511">
    <property type="entry name" value="SYNAPTIC VESICLE GLYCOPROTEIN 2"/>
    <property type="match status" value="1"/>
</dbReference>
<proteinExistence type="predicted"/>
<evidence type="ECO:0000256" key="2">
    <source>
        <dbReference type="ARBA" id="ARBA00022448"/>
    </source>
</evidence>
<dbReference type="STRING" id="104452.A0A0L7LIM5"/>
<comment type="caution">
    <text evidence="7">The sequence shown here is derived from an EMBL/GenBank/DDBJ whole genome shotgun (WGS) entry which is preliminary data.</text>
</comment>
<dbReference type="EMBL" id="JTDY01000986">
    <property type="protein sequence ID" value="KOB75194.1"/>
    <property type="molecule type" value="Genomic_DNA"/>
</dbReference>
<evidence type="ECO:0000256" key="1">
    <source>
        <dbReference type="ARBA" id="ARBA00004141"/>
    </source>
</evidence>
<evidence type="ECO:0000256" key="6">
    <source>
        <dbReference type="SAM" id="Phobius"/>
    </source>
</evidence>
<feature type="transmembrane region" description="Helical" evidence="6">
    <location>
        <begin position="283"/>
        <end position="304"/>
    </location>
</feature>
<evidence type="ECO:0000256" key="3">
    <source>
        <dbReference type="ARBA" id="ARBA00022692"/>
    </source>
</evidence>
<feature type="transmembrane region" description="Helical" evidence="6">
    <location>
        <begin position="206"/>
        <end position="227"/>
    </location>
</feature>
<evidence type="ECO:0000313" key="7">
    <source>
        <dbReference type="EMBL" id="KOB75194.1"/>
    </source>
</evidence>
<feature type="transmembrane region" description="Helical" evidence="6">
    <location>
        <begin position="43"/>
        <end position="64"/>
    </location>
</feature>
<accession>A0A0L7LIM5</accession>
<dbReference type="Proteomes" id="UP000037510">
    <property type="component" value="Unassembled WGS sequence"/>
</dbReference>
<feature type="transmembrane region" description="Helical" evidence="6">
    <location>
        <begin position="316"/>
        <end position="338"/>
    </location>
</feature>
<name>A0A0L7LIM5_OPEBR</name>
<dbReference type="Gene3D" id="1.20.1250.20">
    <property type="entry name" value="MFS general substrate transporter like domains"/>
    <property type="match status" value="2"/>
</dbReference>
<keyword evidence="2" id="KW-0813">Transport</keyword>